<dbReference type="EMBL" id="JAEHOE010000027">
    <property type="protein sequence ID" value="KAG2494897.1"/>
    <property type="molecule type" value="Genomic_DNA"/>
</dbReference>
<dbReference type="AlphaFoldDB" id="A0A835Y1L1"/>
<name>A0A835Y1L1_9CHLO</name>
<sequence length="903" mass="97067">MVAPSDKKPEEVKEAKKDAKDAKGKKDEPKEPELSEEELALKTNLELMVERLSEPDAGVVKLALTSMISEIRSATASMTSVPKPLKFLRPHFDALKARHETMSASQAENRALLADVISILATTKELSREVLKYRLVGSTTELGIWGHEYIRHLSGEIAEEFRVRRDADPAANVDDLMALVRQIVPYHMTHNAEPEAVDLLLEVESLDLLEAHVDDKNYGRTCLYLTSCCAYLPEPDDAAVLRLSYRIYTAQHKWHDALRVALRLNSREDVEATFAACAEPLQKKQLGYLLARHGFAINLEEGPAAVEDDTLRESLREIISNSKLSEHFLALARDLDVVEAKTPEDVYKTHLTEGRAPAGAAAVDSARANLAATFVNAFVNAGFGQDKLVTVGTAEAGASAESVHWIFKNKDHGKISATASLGLVTLWDVEGGLPQIDKYLYSTDPYVVAGALLAIGVVNSCVQNENDPAFALISDYVSNSDLNIRTGAILGLGLAYAGTGREEVCELLTPLVVDSEAPVEVSAFAALSLGLVFNSTGREDVVMSILQALMTRSDVELSTPYAKLLSLALGLLFLGRQELAEATVEVARTLSDRISAFAVATLDSCAYAGTGNVLKVQGLLAQCGEHITADEASAHKNAHQGAAVLGIALIAMAEPLGAQMAGRGLEHLLQYGDANVRRAVPLALALLHCSNPDMLVMDTLSRLSHDGDSEVANNAILGLGLLGAGTNNARLAGLLRGLASYYYKEPTALFLVRISQGLVHMGKGLMTLNPYHTDRQLCSGVALAGVLSVLVPCLDLKATIGGKHHYLLYALAAAMKPRMLLTLDAEGQPLPVPCRVGTAVDTVAQAGRPKTITGFQTHTTPVLLGVGERAELATEEWLPLSPILEGQVILTKNPDYVAMDEGK</sequence>
<evidence type="ECO:0000256" key="3">
    <source>
        <dbReference type="ARBA" id="ARBA00022942"/>
    </source>
</evidence>
<comment type="similarity">
    <text evidence="1 4">Belongs to the proteasome subunit S2 family.</text>
</comment>
<dbReference type="Pfam" id="PF17781">
    <property type="entry name" value="RPN1_RPN2_N"/>
    <property type="match status" value="1"/>
</dbReference>
<evidence type="ECO:0000259" key="6">
    <source>
        <dbReference type="Pfam" id="PF17781"/>
    </source>
</evidence>
<gene>
    <name evidence="8" type="ORF">HYH03_006832</name>
</gene>
<evidence type="ECO:0000256" key="5">
    <source>
        <dbReference type="SAM" id="MobiDB-lite"/>
    </source>
</evidence>
<feature type="compositionally biased region" description="Basic and acidic residues" evidence="5">
    <location>
        <begin position="1"/>
        <end position="33"/>
    </location>
</feature>
<keyword evidence="9" id="KW-1185">Reference proteome</keyword>
<evidence type="ECO:0000313" key="9">
    <source>
        <dbReference type="Proteomes" id="UP000612055"/>
    </source>
</evidence>
<dbReference type="PIRSF" id="PIRSF015965">
    <property type="entry name" value="26S_Psome_Rpn1"/>
    <property type="match status" value="1"/>
</dbReference>
<dbReference type="Gene3D" id="1.25.10.10">
    <property type="entry name" value="Leucine-rich Repeat Variant"/>
    <property type="match status" value="1"/>
</dbReference>
<comment type="caution">
    <text evidence="8">The sequence shown here is derived from an EMBL/GenBank/DDBJ whole genome shotgun (WGS) entry which is preliminary data.</text>
</comment>
<dbReference type="GO" id="GO:0030234">
    <property type="term" value="F:enzyme regulator activity"/>
    <property type="evidence" value="ECO:0007669"/>
    <property type="project" value="UniProtKB-UniRule"/>
</dbReference>
<evidence type="ECO:0000313" key="8">
    <source>
        <dbReference type="EMBL" id="KAG2494897.1"/>
    </source>
</evidence>
<dbReference type="OrthoDB" id="10252509at2759"/>
<dbReference type="InterPro" id="IPR016024">
    <property type="entry name" value="ARM-type_fold"/>
</dbReference>
<evidence type="ECO:0000256" key="1">
    <source>
        <dbReference type="ARBA" id="ARBA00005460"/>
    </source>
</evidence>
<keyword evidence="2" id="KW-0677">Repeat</keyword>
<comment type="function">
    <text evidence="4">Acts as a regulatory subunit of the 26 proteasome which is involved in the ATP-dependent degradation of ubiquitinated proteins.</text>
</comment>
<dbReference type="InterPro" id="IPR041433">
    <property type="entry name" value="RPN1_C"/>
</dbReference>
<dbReference type="InterPro" id="IPR016643">
    <property type="entry name" value="26S_Psome_Rpn1"/>
</dbReference>
<dbReference type="GO" id="GO:0042176">
    <property type="term" value="P:regulation of protein catabolic process"/>
    <property type="evidence" value="ECO:0007669"/>
    <property type="project" value="InterPro"/>
</dbReference>
<evidence type="ECO:0000259" key="7">
    <source>
        <dbReference type="Pfam" id="PF18051"/>
    </source>
</evidence>
<accession>A0A835Y1L1</accession>
<organism evidence="8 9">
    <name type="scientific">Edaphochlamys debaryana</name>
    <dbReference type="NCBI Taxonomy" id="47281"/>
    <lineage>
        <taxon>Eukaryota</taxon>
        <taxon>Viridiplantae</taxon>
        <taxon>Chlorophyta</taxon>
        <taxon>core chlorophytes</taxon>
        <taxon>Chlorophyceae</taxon>
        <taxon>CS clade</taxon>
        <taxon>Chlamydomonadales</taxon>
        <taxon>Chlamydomonadales incertae sedis</taxon>
        <taxon>Edaphochlamys</taxon>
    </lineage>
</organism>
<dbReference type="InterPro" id="IPR011989">
    <property type="entry name" value="ARM-like"/>
</dbReference>
<keyword evidence="3 4" id="KW-0647">Proteasome</keyword>
<dbReference type="PANTHER" id="PTHR10943:SF1">
    <property type="entry name" value="26S PROTEASOME NON-ATPASE REGULATORY SUBUNIT 2"/>
    <property type="match status" value="1"/>
</dbReference>
<proteinExistence type="inferred from homology"/>
<dbReference type="Pfam" id="PF01851">
    <property type="entry name" value="PC_rep"/>
    <property type="match status" value="2"/>
</dbReference>
<reference evidence="8" key="1">
    <citation type="journal article" date="2020" name="bioRxiv">
        <title>Comparative genomics of Chlamydomonas.</title>
        <authorList>
            <person name="Craig R.J."/>
            <person name="Hasan A.R."/>
            <person name="Ness R.W."/>
            <person name="Keightley P.D."/>
        </authorList>
    </citation>
    <scope>NUCLEOTIDE SEQUENCE</scope>
    <source>
        <strain evidence="8">CCAP 11/70</strain>
    </source>
</reference>
<dbReference type="GO" id="GO:0043161">
    <property type="term" value="P:proteasome-mediated ubiquitin-dependent protein catabolic process"/>
    <property type="evidence" value="ECO:0007669"/>
    <property type="project" value="TreeGrafter"/>
</dbReference>
<evidence type="ECO:0000256" key="2">
    <source>
        <dbReference type="ARBA" id="ARBA00022737"/>
    </source>
</evidence>
<dbReference type="GO" id="GO:0005634">
    <property type="term" value="C:nucleus"/>
    <property type="evidence" value="ECO:0007669"/>
    <property type="project" value="TreeGrafter"/>
</dbReference>
<dbReference type="Pfam" id="PF18051">
    <property type="entry name" value="RPN1_C"/>
    <property type="match status" value="1"/>
</dbReference>
<dbReference type="SUPFAM" id="SSF48371">
    <property type="entry name" value="ARM repeat"/>
    <property type="match status" value="1"/>
</dbReference>
<dbReference type="Proteomes" id="UP000612055">
    <property type="component" value="Unassembled WGS sequence"/>
</dbReference>
<feature type="domain" description="RPN1 N-terminal" evidence="6">
    <location>
        <begin position="45"/>
        <end position="351"/>
    </location>
</feature>
<dbReference type="PANTHER" id="PTHR10943">
    <property type="entry name" value="26S PROTEASOME NON-ATPASE REGULATORY SUBUNIT"/>
    <property type="match status" value="1"/>
</dbReference>
<dbReference type="FunFam" id="1.25.10.10:FF:000026">
    <property type="entry name" value="26S proteasome non-ATPase regulatory subunit 2"/>
    <property type="match status" value="1"/>
</dbReference>
<comment type="subunit">
    <text evidence="4">Component of the 19S regulatory particle (RP/PA700) base subcomplex of the 26S proteasome. The 26S proteasome is composed of a core protease (CP), known as the 20S proteasome, capped at one or both ends by the 19S regulatory particle (RP/PA700). The RP/PA700 complex is composed of at least 17 different subunits in two subcomplexes, the base and the lid, which form the portions proximal and distal to the 20S proteolytic core, respectively.</text>
</comment>
<dbReference type="InterPro" id="IPR040892">
    <property type="entry name" value="RPN1_N"/>
</dbReference>
<dbReference type="GO" id="GO:0034515">
    <property type="term" value="C:proteasome storage granule"/>
    <property type="evidence" value="ECO:0007669"/>
    <property type="project" value="TreeGrafter"/>
</dbReference>
<dbReference type="GO" id="GO:0008540">
    <property type="term" value="C:proteasome regulatory particle, base subcomplex"/>
    <property type="evidence" value="ECO:0007669"/>
    <property type="project" value="UniProtKB-UniRule"/>
</dbReference>
<feature type="domain" description="26S proteasome non-ATPase regulatory subunit RPN1 C-terminal" evidence="7">
    <location>
        <begin position="843"/>
        <end position="896"/>
    </location>
</feature>
<feature type="region of interest" description="Disordered" evidence="5">
    <location>
        <begin position="1"/>
        <end position="36"/>
    </location>
</feature>
<evidence type="ECO:0000256" key="4">
    <source>
        <dbReference type="PIRNR" id="PIRNR015965"/>
    </source>
</evidence>
<dbReference type="InterPro" id="IPR002015">
    <property type="entry name" value="Proteasome/cyclosome_rpt"/>
</dbReference>
<protein>
    <recommendedName>
        <fullName evidence="4">26S proteasome non-ATPase regulatory subunit 2 homolog</fullName>
    </recommendedName>
</protein>